<comment type="caution">
    <text evidence="1">The sequence shown here is derived from an EMBL/GenBank/DDBJ whole genome shotgun (WGS) entry which is preliminary data.</text>
</comment>
<protein>
    <recommendedName>
        <fullName evidence="3">TLDc domain-containing protein</fullName>
    </recommendedName>
</protein>
<reference evidence="1 2" key="1">
    <citation type="submission" date="2018-08" db="EMBL/GenBank/DDBJ databases">
        <title>Genome and evolution of the arbuscular mycorrhizal fungus Diversispora epigaea (formerly Glomus versiforme) and its bacterial endosymbionts.</title>
        <authorList>
            <person name="Sun X."/>
            <person name="Fei Z."/>
            <person name="Harrison M."/>
        </authorList>
    </citation>
    <scope>NUCLEOTIDE SEQUENCE [LARGE SCALE GENOMIC DNA]</scope>
    <source>
        <strain evidence="1 2">IT104</strain>
    </source>
</reference>
<dbReference type="AlphaFoldDB" id="A0A397JIM5"/>
<keyword evidence="2" id="KW-1185">Reference proteome</keyword>
<gene>
    <name evidence="1" type="ORF">Glove_60g156</name>
</gene>
<name>A0A397JIM5_9GLOM</name>
<dbReference type="EMBL" id="PQFF01000057">
    <property type="protein sequence ID" value="RHZ85826.1"/>
    <property type="molecule type" value="Genomic_DNA"/>
</dbReference>
<evidence type="ECO:0008006" key="3">
    <source>
        <dbReference type="Google" id="ProtNLM"/>
    </source>
</evidence>
<proteinExistence type="predicted"/>
<evidence type="ECO:0000313" key="2">
    <source>
        <dbReference type="Proteomes" id="UP000266861"/>
    </source>
</evidence>
<organism evidence="1 2">
    <name type="scientific">Diversispora epigaea</name>
    <dbReference type="NCBI Taxonomy" id="1348612"/>
    <lineage>
        <taxon>Eukaryota</taxon>
        <taxon>Fungi</taxon>
        <taxon>Fungi incertae sedis</taxon>
        <taxon>Mucoromycota</taxon>
        <taxon>Glomeromycotina</taxon>
        <taxon>Glomeromycetes</taxon>
        <taxon>Diversisporales</taxon>
        <taxon>Diversisporaceae</taxon>
        <taxon>Diversispora</taxon>
    </lineage>
</organism>
<dbReference type="Proteomes" id="UP000266861">
    <property type="component" value="Unassembled WGS sequence"/>
</dbReference>
<accession>A0A397JIM5</accession>
<evidence type="ECO:0000313" key="1">
    <source>
        <dbReference type="EMBL" id="RHZ85826.1"/>
    </source>
</evidence>
<sequence length="165" mass="19520">MPYKRILDKQLWKDIIQHMAIPGQPVKSNILPERWVMVSLNPHAKVLKKPFSRIISKECELDISELIILGGYNPLAWNNTYCGFLSDSKWMETKDIKKLERAIWNKSGIYHDKNGPRFGDFYICNEHDFNLSKFNNRYEKPIRISSLSDYFSIDNYEVFKIVRKS</sequence>